<gene>
    <name evidence="3" type="ORF">CWS01_04840</name>
</gene>
<dbReference type="EMBL" id="PISE01000011">
    <property type="protein sequence ID" value="PKG24593.1"/>
    <property type="molecule type" value="Genomic_DNA"/>
</dbReference>
<dbReference type="AlphaFoldDB" id="A0A2N0Z512"/>
<evidence type="ECO:0000259" key="1">
    <source>
        <dbReference type="Pfam" id="PF01408"/>
    </source>
</evidence>
<dbReference type="InterPro" id="IPR055170">
    <property type="entry name" value="GFO_IDH_MocA-like_dom"/>
</dbReference>
<name>A0A2N0Z512_9BACI</name>
<dbReference type="RefSeq" id="WP_101175924.1">
    <property type="nucleotide sequence ID" value="NZ_PISE01000011.1"/>
</dbReference>
<accession>A0A2N0Z512</accession>
<evidence type="ECO:0000313" key="4">
    <source>
        <dbReference type="Proteomes" id="UP000233375"/>
    </source>
</evidence>
<dbReference type="Pfam" id="PF01408">
    <property type="entry name" value="GFO_IDH_MocA"/>
    <property type="match status" value="1"/>
</dbReference>
<feature type="domain" description="GFO/IDH/MocA-like oxidoreductase" evidence="2">
    <location>
        <begin position="131"/>
        <end position="254"/>
    </location>
</feature>
<evidence type="ECO:0000313" key="3">
    <source>
        <dbReference type="EMBL" id="PKG24593.1"/>
    </source>
</evidence>
<dbReference type="SUPFAM" id="SSF55347">
    <property type="entry name" value="Glyceraldehyde-3-phosphate dehydrogenase-like, C-terminal domain"/>
    <property type="match status" value="1"/>
</dbReference>
<dbReference type="SUPFAM" id="SSF51735">
    <property type="entry name" value="NAD(P)-binding Rossmann-fold domains"/>
    <property type="match status" value="1"/>
</dbReference>
<dbReference type="Gene3D" id="3.30.360.10">
    <property type="entry name" value="Dihydrodipicolinate Reductase, domain 2"/>
    <property type="match status" value="1"/>
</dbReference>
<proteinExistence type="predicted"/>
<comment type="caution">
    <text evidence="3">The sequence shown here is derived from an EMBL/GenBank/DDBJ whole genome shotgun (WGS) entry which is preliminary data.</text>
</comment>
<dbReference type="OrthoDB" id="9815825at2"/>
<organism evidence="3 4">
    <name type="scientific">Niallia nealsonii</name>
    <dbReference type="NCBI Taxonomy" id="115979"/>
    <lineage>
        <taxon>Bacteria</taxon>
        <taxon>Bacillati</taxon>
        <taxon>Bacillota</taxon>
        <taxon>Bacilli</taxon>
        <taxon>Bacillales</taxon>
        <taxon>Bacillaceae</taxon>
        <taxon>Niallia</taxon>
    </lineage>
</organism>
<dbReference type="InterPro" id="IPR036291">
    <property type="entry name" value="NAD(P)-bd_dom_sf"/>
</dbReference>
<dbReference type="PANTHER" id="PTHR43249:SF1">
    <property type="entry name" value="D-GLUCOSIDE 3-DEHYDROGENASE"/>
    <property type="match status" value="1"/>
</dbReference>
<protein>
    <submittedName>
        <fullName evidence="3">Gfo/Idh/MocA family oxidoreductase</fullName>
    </submittedName>
</protein>
<dbReference type="InterPro" id="IPR000683">
    <property type="entry name" value="Gfo/Idh/MocA-like_OxRdtase_N"/>
</dbReference>
<reference evidence="3 4" key="1">
    <citation type="journal article" date="2003" name="Int. J. Syst. Evol. Microbiol.">
        <title>Bacillus nealsonii sp. nov., isolated from a spacecraft-assembly facility, whose spores are gamma-radiation resistant.</title>
        <authorList>
            <person name="Venkateswaran K."/>
            <person name="Kempf M."/>
            <person name="Chen F."/>
            <person name="Satomi M."/>
            <person name="Nicholson W."/>
            <person name="Kern R."/>
        </authorList>
    </citation>
    <scope>NUCLEOTIDE SEQUENCE [LARGE SCALE GENOMIC DNA]</scope>
    <source>
        <strain evidence="3 4">FO-92</strain>
    </source>
</reference>
<dbReference type="InterPro" id="IPR052515">
    <property type="entry name" value="Gfo/Idh/MocA_Oxidoreductase"/>
</dbReference>
<dbReference type="Proteomes" id="UP000233375">
    <property type="component" value="Unassembled WGS sequence"/>
</dbReference>
<evidence type="ECO:0000259" key="2">
    <source>
        <dbReference type="Pfam" id="PF22725"/>
    </source>
</evidence>
<feature type="domain" description="Gfo/Idh/MocA-like oxidoreductase N-terminal" evidence="1">
    <location>
        <begin position="5"/>
        <end position="121"/>
    </location>
</feature>
<dbReference type="Pfam" id="PF22725">
    <property type="entry name" value="GFO_IDH_MocA_C3"/>
    <property type="match status" value="1"/>
</dbReference>
<dbReference type="PANTHER" id="PTHR43249">
    <property type="entry name" value="UDP-N-ACETYL-2-AMINO-2-DEOXY-D-GLUCURONATE OXIDASE"/>
    <property type="match status" value="1"/>
</dbReference>
<dbReference type="GO" id="GO:0000166">
    <property type="term" value="F:nucleotide binding"/>
    <property type="evidence" value="ECO:0007669"/>
    <property type="project" value="InterPro"/>
</dbReference>
<keyword evidence="4" id="KW-1185">Reference proteome</keyword>
<sequence>MTKYKVAVIGCGNIFPMHAQSIISREDCELVAVCDVKKDRAEQKAAIYQCAYYTDYLDMFEREQLDVIHICLPHHLHAPVAISAAKRKIHILTEKPMSIHYDDAVEMVETAKENNVTLGVIFQNRYNPGSQLIKKMLDNGDLGAIKSGKLSVTWDRSDEYYQKSDWKGTWEKEGGGVIIDQAIHTMDLMRWFVDSDIKYVDATISNRAHEIIEVEDAAEGVIAYQNGIVTAFHAINYYTYDAPVEIELHCENGLAKMVADRASVRLADGREFIADNNPQETFHYENGVKGYWGVSHVKQINNFYDTLQTGAPDVTGEEALKTQKMICAVYESGKKKERVVFQNQEAKETAK</sequence>
<dbReference type="Gene3D" id="3.40.50.720">
    <property type="entry name" value="NAD(P)-binding Rossmann-like Domain"/>
    <property type="match status" value="1"/>
</dbReference>